<dbReference type="Gene3D" id="3.30.450.30">
    <property type="entry name" value="Dynein light chain 2a, cytoplasmic"/>
    <property type="match status" value="1"/>
</dbReference>
<dbReference type="Proteomes" id="UP000190102">
    <property type="component" value="Unassembled WGS sequence"/>
</dbReference>
<accession>A0A1T4QCU4</accession>
<name>A0A1T4QCU4_9BACT</name>
<protein>
    <submittedName>
        <fullName evidence="1">Predicted regulator of Ras-like GTPase activity, Roadblock/LC7/MglB family</fullName>
    </submittedName>
</protein>
<keyword evidence="2" id="KW-1185">Reference proteome</keyword>
<evidence type="ECO:0000313" key="1">
    <source>
        <dbReference type="EMBL" id="SKA01650.1"/>
    </source>
</evidence>
<dbReference type="EMBL" id="FUWR01000013">
    <property type="protein sequence ID" value="SKA01650.1"/>
    <property type="molecule type" value="Genomic_DNA"/>
</dbReference>
<proteinExistence type="predicted"/>
<organism evidence="1 2">
    <name type="scientific">Trichlorobacter thiogenes</name>
    <dbReference type="NCBI Taxonomy" id="115783"/>
    <lineage>
        <taxon>Bacteria</taxon>
        <taxon>Pseudomonadati</taxon>
        <taxon>Thermodesulfobacteriota</taxon>
        <taxon>Desulfuromonadia</taxon>
        <taxon>Geobacterales</taxon>
        <taxon>Geobacteraceae</taxon>
        <taxon>Trichlorobacter</taxon>
    </lineage>
</organism>
<dbReference type="STRING" id="115783.SAMN02745119_02339"/>
<evidence type="ECO:0000313" key="2">
    <source>
        <dbReference type="Proteomes" id="UP000190102"/>
    </source>
</evidence>
<dbReference type="RefSeq" id="WP_078790606.1">
    <property type="nucleotide sequence ID" value="NZ_FUWR01000013.1"/>
</dbReference>
<dbReference type="SUPFAM" id="SSF103196">
    <property type="entry name" value="Roadblock/LC7 domain"/>
    <property type="match status" value="1"/>
</dbReference>
<gene>
    <name evidence="1" type="ORF">SAMN02745119_02339</name>
</gene>
<reference evidence="2" key="1">
    <citation type="submission" date="2017-02" db="EMBL/GenBank/DDBJ databases">
        <authorList>
            <person name="Varghese N."/>
            <person name="Submissions S."/>
        </authorList>
    </citation>
    <scope>NUCLEOTIDE SEQUENCE [LARGE SCALE GENOMIC DNA]</scope>
    <source>
        <strain evidence="2">ATCC BAA-34</strain>
    </source>
</reference>
<dbReference type="AlphaFoldDB" id="A0A1T4QCU4"/>
<sequence>MSLRDQLTSMLEQVEGAFAVMLMGYDCIAIDEVQRGDAGFDVQTMAVEYGTVIKEIRRTIEVVGAGEMEEITITTANSRMIIRVLNDEFFAAFVLAKEGNLGKARYLLRAKALELVEAVG</sequence>
<dbReference type="OrthoDB" id="5513490at2"/>